<protein>
    <submittedName>
        <fullName evidence="1">Uncharacterized protein</fullName>
    </submittedName>
</protein>
<dbReference type="Proteomes" id="UP001479436">
    <property type="component" value="Unassembled WGS sequence"/>
</dbReference>
<name>A0ABR2VM81_9FUNG</name>
<evidence type="ECO:0000313" key="1">
    <source>
        <dbReference type="EMBL" id="KAK9680206.1"/>
    </source>
</evidence>
<proteinExistence type="predicted"/>
<accession>A0ABR2VM81</accession>
<gene>
    <name evidence="1" type="ORF">K7432_016009</name>
</gene>
<comment type="caution">
    <text evidence="1">The sequence shown here is derived from an EMBL/GenBank/DDBJ whole genome shotgun (WGS) entry which is preliminary data.</text>
</comment>
<dbReference type="EMBL" id="JASJQH010009283">
    <property type="protein sequence ID" value="KAK9680206.1"/>
    <property type="molecule type" value="Genomic_DNA"/>
</dbReference>
<keyword evidence="2" id="KW-1185">Reference proteome</keyword>
<organism evidence="1 2">
    <name type="scientific">Basidiobolus ranarum</name>
    <dbReference type="NCBI Taxonomy" id="34480"/>
    <lineage>
        <taxon>Eukaryota</taxon>
        <taxon>Fungi</taxon>
        <taxon>Fungi incertae sedis</taxon>
        <taxon>Zoopagomycota</taxon>
        <taxon>Entomophthoromycotina</taxon>
        <taxon>Basidiobolomycetes</taxon>
        <taxon>Basidiobolales</taxon>
        <taxon>Basidiobolaceae</taxon>
        <taxon>Basidiobolus</taxon>
    </lineage>
</organism>
<reference evidence="1 2" key="1">
    <citation type="submission" date="2023-04" db="EMBL/GenBank/DDBJ databases">
        <title>Genome of Basidiobolus ranarum AG-B5.</title>
        <authorList>
            <person name="Stajich J.E."/>
            <person name="Carter-House D."/>
            <person name="Gryganskyi A."/>
        </authorList>
    </citation>
    <scope>NUCLEOTIDE SEQUENCE [LARGE SCALE GENOMIC DNA]</scope>
    <source>
        <strain evidence="1 2">AG-B5</strain>
    </source>
</reference>
<sequence>MDKGRVVSSPLGQICGGPRKLQCENGLECAREGNIHRGDEHSKLNKKVFGICKRRGQVGTSCGPTFPWSCDPGLVCKHKVQGDSGLCIIQGQNATRTLPKPLNDSQKPIIQSETSQKVEKKTACSSSHPCEVGYICTPNGLDPSEEQGTCQRAGTLGTPCMIGSEHPPCDSRLVCSLTQSGLTVGIGICQERSSKHILDDKMMKSVVESSVRRTSNLEVVLDSPKLHKGRRRGKYVRKLHRRIFPKR</sequence>
<evidence type="ECO:0000313" key="2">
    <source>
        <dbReference type="Proteomes" id="UP001479436"/>
    </source>
</evidence>